<evidence type="ECO:0000313" key="4">
    <source>
        <dbReference type="EMBL" id="CAB4646856.1"/>
    </source>
</evidence>
<dbReference type="Pfam" id="PF02591">
    <property type="entry name" value="Zn_ribbon_9"/>
    <property type="match status" value="1"/>
</dbReference>
<protein>
    <submittedName>
        <fullName evidence="5">Unannotated protein</fullName>
    </submittedName>
</protein>
<feature type="domain" description="CT398-like coiled coil hairpin" evidence="3">
    <location>
        <begin position="16"/>
        <end position="196"/>
    </location>
</feature>
<dbReference type="EMBL" id="CAEZWI010000038">
    <property type="protein sequence ID" value="CAB4650085.1"/>
    <property type="molecule type" value="Genomic_DNA"/>
</dbReference>
<dbReference type="PANTHER" id="PTHR39082:SF1">
    <property type="entry name" value="SCAVENGER RECEPTOR CLASS A MEMBER 3"/>
    <property type="match status" value="1"/>
</dbReference>
<dbReference type="InterPro" id="IPR052376">
    <property type="entry name" value="Oxidative_Scav/Glycosyltrans"/>
</dbReference>
<feature type="coiled-coil region" evidence="1">
    <location>
        <begin position="99"/>
        <end position="129"/>
    </location>
</feature>
<reference evidence="5" key="1">
    <citation type="submission" date="2020-05" db="EMBL/GenBank/DDBJ databases">
        <authorList>
            <person name="Chiriac C."/>
            <person name="Salcher M."/>
            <person name="Ghai R."/>
            <person name="Kavagutti S V."/>
        </authorList>
    </citation>
    <scope>NUCLEOTIDE SEQUENCE</scope>
</reference>
<dbReference type="AlphaFoldDB" id="A0A6J6KPL4"/>
<evidence type="ECO:0000256" key="1">
    <source>
        <dbReference type="SAM" id="Coils"/>
    </source>
</evidence>
<name>A0A6J6KPL4_9ZZZZ</name>
<organism evidence="5">
    <name type="scientific">freshwater metagenome</name>
    <dbReference type="NCBI Taxonomy" id="449393"/>
    <lineage>
        <taxon>unclassified sequences</taxon>
        <taxon>metagenomes</taxon>
        <taxon>ecological metagenomes</taxon>
    </lineage>
</organism>
<dbReference type="Gene3D" id="1.10.287.1490">
    <property type="match status" value="1"/>
</dbReference>
<evidence type="ECO:0000259" key="2">
    <source>
        <dbReference type="Pfam" id="PF02591"/>
    </source>
</evidence>
<evidence type="ECO:0000259" key="3">
    <source>
        <dbReference type="Pfam" id="PF24481"/>
    </source>
</evidence>
<dbReference type="Pfam" id="PF24481">
    <property type="entry name" value="CT398_CC"/>
    <property type="match status" value="1"/>
</dbReference>
<keyword evidence="1" id="KW-0175">Coiled coil</keyword>
<dbReference type="PANTHER" id="PTHR39082">
    <property type="entry name" value="PHOSPHOLIPASE C-BETA-2-RELATED"/>
    <property type="match status" value="1"/>
</dbReference>
<proteinExistence type="predicted"/>
<gene>
    <name evidence="4" type="ORF">UFOPK2171_00438</name>
    <name evidence="5" type="ORF">UFOPK2237_00454</name>
</gene>
<dbReference type="InterPro" id="IPR003743">
    <property type="entry name" value="Zf-RING_7"/>
</dbReference>
<accession>A0A6J6KPL4</accession>
<evidence type="ECO:0000313" key="5">
    <source>
        <dbReference type="EMBL" id="CAB4650085.1"/>
    </source>
</evidence>
<feature type="domain" description="C4-type zinc ribbon" evidence="2">
    <location>
        <begin position="207"/>
        <end position="241"/>
    </location>
</feature>
<dbReference type="InterPro" id="IPR056003">
    <property type="entry name" value="CT398_CC_hairpin"/>
</dbReference>
<sequence>MAVTASPEQQQALLELQGFDTKLLQLAHKRAGLPEITTAQDLEVELGSIKMRLVAAQTEASDLKLNQLKAEADVEQVVTRAKRDQERLDSGAVSAAKELESLQHEIGTLAKRQAELEDIELEIMQAYENAMQAVTDLQASEIETTEKLAAVSQTRDDLFADIDFESNSVTTQRTEIASALPADLISLYDKIRADQGGVGAALIHRGACQGCHITIDAQEIDQIRNLPADAIARCDQCRRILVRTAESGL</sequence>
<dbReference type="EMBL" id="CAEZWD010000036">
    <property type="protein sequence ID" value="CAB4646856.1"/>
    <property type="molecule type" value="Genomic_DNA"/>
</dbReference>